<dbReference type="AlphaFoldDB" id="A0A7R8UR58"/>
<sequence>TAAATLAELNSPKPHRRDILSESNYVFCFVHTYTYAIPGGPSNSDESFRIYFKYYHEGM</sequence>
<gene>
    <name evidence="1" type="ORF">HERILL_LOCUS8330</name>
</gene>
<accession>A0A7R8UR58</accession>
<proteinExistence type="predicted"/>
<keyword evidence="2" id="KW-1185">Reference proteome</keyword>
<name>A0A7R8UR58_HERIL</name>
<reference evidence="1 2" key="1">
    <citation type="submission" date="2020-11" db="EMBL/GenBank/DDBJ databases">
        <authorList>
            <person name="Wallbank WR R."/>
            <person name="Pardo Diaz C."/>
            <person name="Kozak K."/>
            <person name="Martin S."/>
            <person name="Jiggins C."/>
            <person name="Moest M."/>
            <person name="Warren A I."/>
            <person name="Generalovic N T."/>
            <person name="Byers J.R.P. K."/>
            <person name="Montejo-Kovacevich G."/>
            <person name="Yen C E."/>
        </authorList>
    </citation>
    <scope>NUCLEOTIDE SEQUENCE [LARGE SCALE GENOMIC DNA]</scope>
</reference>
<evidence type="ECO:0000313" key="1">
    <source>
        <dbReference type="EMBL" id="CAD7085491.1"/>
    </source>
</evidence>
<dbReference type="Proteomes" id="UP000594454">
    <property type="component" value="Chromosome 3"/>
</dbReference>
<organism evidence="1 2">
    <name type="scientific">Hermetia illucens</name>
    <name type="common">Black soldier fly</name>
    <dbReference type="NCBI Taxonomy" id="343691"/>
    <lineage>
        <taxon>Eukaryota</taxon>
        <taxon>Metazoa</taxon>
        <taxon>Ecdysozoa</taxon>
        <taxon>Arthropoda</taxon>
        <taxon>Hexapoda</taxon>
        <taxon>Insecta</taxon>
        <taxon>Pterygota</taxon>
        <taxon>Neoptera</taxon>
        <taxon>Endopterygota</taxon>
        <taxon>Diptera</taxon>
        <taxon>Brachycera</taxon>
        <taxon>Stratiomyomorpha</taxon>
        <taxon>Stratiomyidae</taxon>
        <taxon>Hermetiinae</taxon>
        <taxon>Hermetia</taxon>
    </lineage>
</organism>
<dbReference type="EMBL" id="LR899011">
    <property type="protein sequence ID" value="CAD7085491.1"/>
    <property type="molecule type" value="Genomic_DNA"/>
</dbReference>
<feature type="non-terminal residue" evidence="1">
    <location>
        <position position="1"/>
    </location>
</feature>
<dbReference type="InParanoid" id="A0A7R8UR58"/>
<evidence type="ECO:0000313" key="2">
    <source>
        <dbReference type="Proteomes" id="UP000594454"/>
    </source>
</evidence>
<protein>
    <submittedName>
        <fullName evidence="1">Uncharacterized protein</fullName>
    </submittedName>
</protein>